<dbReference type="Pfam" id="PF02632">
    <property type="entry name" value="BioY"/>
    <property type="match status" value="1"/>
</dbReference>
<feature type="transmembrane region" description="Helical" evidence="3">
    <location>
        <begin position="155"/>
        <end position="182"/>
    </location>
</feature>
<dbReference type="InterPro" id="IPR003784">
    <property type="entry name" value="BioY"/>
</dbReference>
<keyword evidence="2" id="KW-1003">Cell membrane</keyword>
<dbReference type="GO" id="GO:0015225">
    <property type="term" value="F:biotin transmembrane transporter activity"/>
    <property type="evidence" value="ECO:0007669"/>
    <property type="project" value="UniProtKB-UniRule"/>
</dbReference>
<evidence type="ECO:0000313" key="4">
    <source>
        <dbReference type="EMBL" id="UQF80137.1"/>
    </source>
</evidence>
<keyword evidence="3" id="KW-1133">Transmembrane helix</keyword>
<dbReference type="AlphaFoldDB" id="A0A9E7AMT2"/>
<comment type="subcellular location">
    <subcellularLocation>
        <location evidence="2">Cell membrane</location>
        <topology evidence="2">Multi-pass membrane protein</topology>
    </subcellularLocation>
</comment>
<evidence type="ECO:0000256" key="3">
    <source>
        <dbReference type="SAM" id="Phobius"/>
    </source>
</evidence>
<dbReference type="Proteomes" id="UP000830236">
    <property type="component" value="Chromosome"/>
</dbReference>
<feature type="transmembrane region" description="Helical" evidence="3">
    <location>
        <begin position="100"/>
        <end position="117"/>
    </location>
</feature>
<evidence type="ECO:0000313" key="5">
    <source>
        <dbReference type="Proteomes" id="UP000830236"/>
    </source>
</evidence>
<accession>A0A9E7AMT2</accession>
<dbReference type="GO" id="GO:0005886">
    <property type="term" value="C:plasma membrane"/>
    <property type="evidence" value="ECO:0007669"/>
    <property type="project" value="UniProtKB-SubCell"/>
</dbReference>
<keyword evidence="3" id="KW-0812">Transmembrane</keyword>
<reference evidence="4" key="1">
    <citation type="submission" date="2022-05" db="EMBL/GenBank/DDBJ databases">
        <title>Using nanopore sequencing to obtain complete genomes from saliva samples.</title>
        <authorList>
            <person name="Baker J.L."/>
        </authorList>
    </citation>
    <scope>NUCLEOTIDE SEQUENCE</scope>
    <source>
        <strain evidence="4">JCVI-JB-Ag32</strain>
    </source>
</reference>
<comment type="similarity">
    <text evidence="1 2">Belongs to the BioY family.</text>
</comment>
<keyword evidence="2 3" id="KW-0472">Membrane</keyword>
<dbReference type="PIRSF" id="PIRSF016661">
    <property type="entry name" value="BioY"/>
    <property type="match status" value="1"/>
</dbReference>
<dbReference type="PANTHER" id="PTHR34295:SF1">
    <property type="entry name" value="BIOTIN TRANSPORTER BIOY"/>
    <property type="match status" value="1"/>
</dbReference>
<keyword evidence="2" id="KW-0813">Transport</keyword>
<proteinExistence type="inferred from homology"/>
<name>A0A9E7AMT2_9ACTO</name>
<evidence type="ECO:0000256" key="1">
    <source>
        <dbReference type="ARBA" id="ARBA00010692"/>
    </source>
</evidence>
<dbReference type="PANTHER" id="PTHR34295">
    <property type="entry name" value="BIOTIN TRANSPORTER BIOY"/>
    <property type="match status" value="1"/>
</dbReference>
<sequence length="189" mass="19216">MSNSVTALNPSVARKLSATQLASGVAKISFGVLALAVLSQVRIPLPFTPVPVSLGTFAAIAVGVLLGRRYGSASALTFALLGSLGAPIFAGFTAGFTLTFGYVLGYIPAALLGGYAARAARNGSLLAALTWVLAASAVIYLPGLTWLWLASGKSLLATLSLGLVPFIVGDVLKAALVVAYLATVARRSH</sequence>
<feature type="transmembrane region" description="Helical" evidence="3">
    <location>
        <begin position="124"/>
        <end position="149"/>
    </location>
</feature>
<gene>
    <name evidence="4" type="ORF">M3I41_02340</name>
</gene>
<dbReference type="KEGG" id="agh:M3I41_02340"/>
<feature type="transmembrane region" description="Helical" evidence="3">
    <location>
        <begin position="47"/>
        <end position="66"/>
    </location>
</feature>
<evidence type="ECO:0000256" key="2">
    <source>
        <dbReference type="PIRNR" id="PIRNR016661"/>
    </source>
</evidence>
<dbReference type="Gene3D" id="1.10.1760.20">
    <property type="match status" value="1"/>
</dbReference>
<feature type="transmembrane region" description="Helical" evidence="3">
    <location>
        <begin position="73"/>
        <end position="94"/>
    </location>
</feature>
<dbReference type="EMBL" id="CP097095">
    <property type="protein sequence ID" value="UQF80137.1"/>
    <property type="molecule type" value="Genomic_DNA"/>
</dbReference>
<organism evidence="4 5">
    <name type="scientific">Actinomyces graevenitzii</name>
    <dbReference type="NCBI Taxonomy" id="55565"/>
    <lineage>
        <taxon>Bacteria</taxon>
        <taxon>Bacillati</taxon>
        <taxon>Actinomycetota</taxon>
        <taxon>Actinomycetes</taxon>
        <taxon>Actinomycetales</taxon>
        <taxon>Actinomycetaceae</taxon>
        <taxon>Actinomyces</taxon>
    </lineage>
</organism>
<feature type="transmembrane region" description="Helical" evidence="3">
    <location>
        <begin position="21"/>
        <end position="41"/>
    </location>
</feature>
<protein>
    <recommendedName>
        <fullName evidence="2">Biotin transporter</fullName>
    </recommendedName>
</protein>